<evidence type="ECO:0000313" key="2">
    <source>
        <dbReference type="EMBL" id="SFL11870.1"/>
    </source>
</evidence>
<keyword evidence="1" id="KW-0812">Transmembrane</keyword>
<protein>
    <recommendedName>
        <fullName evidence="4">PH domain-containing protein</fullName>
    </recommendedName>
</protein>
<keyword evidence="1" id="KW-0472">Membrane</keyword>
<keyword evidence="3" id="KW-1185">Reference proteome</keyword>
<reference evidence="3" key="1">
    <citation type="submission" date="2016-10" db="EMBL/GenBank/DDBJ databases">
        <authorList>
            <person name="Varghese N."/>
            <person name="Submissions S."/>
        </authorList>
    </citation>
    <scope>NUCLEOTIDE SEQUENCE [LARGE SCALE GENOMIC DNA]</scope>
    <source>
        <strain evidence="3">DSM 28453</strain>
    </source>
</reference>
<evidence type="ECO:0000256" key="1">
    <source>
        <dbReference type="SAM" id="Phobius"/>
    </source>
</evidence>
<dbReference type="AlphaFoldDB" id="A0A1I4F3K1"/>
<gene>
    <name evidence="2" type="ORF">SAMN04488036_105152</name>
</gene>
<evidence type="ECO:0000313" key="3">
    <source>
        <dbReference type="Proteomes" id="UP000198851"/>
    </source>
</evidence>
<name>A0A1I4F3K1_9RHOB</name>
<evidence type="ECO:0008006" key="4">
    <source>
        <dbReference type="Google" id="ProtNLM"/>
    </source>
</evidence>
<dbReference type="RefSeq" id="WP_244503619.1">
    <property type="nucleotide sequence ID" value="NZ_FOSZ01000005.1"/>
</dbReference>
<dbReference type="Proteomes" id="UP000198851">
    <property type="component" value="Unassembled WGS sequence"/>
</dbReference>
<accession>A0A1I4F3K1</accession>
<feature type="transmembrane region" description="Helical" evidence="1">
    <location>
        <begin position="31"/>
        <end position="53"/>
    </location>
</feature>
<feature type="transmembrane region" description="Helical" evidence="1">
    <location>
        <begin position="59"/>
        <end position="78"/>
    </location>
</feature>
<organism evidence="2 3">
    <name type="scientific">Shimia haliotis</name>
    <dbReference type="NCBI Taxonomy" id="1280847"/>
    <lineage>
        <taxon>Bacteria</taxon>
        <taxon>Pseudomonadati</taxon>
        <taxon>Pseudomonadota</taxon>
        <taxon>Alphaproteobacteria</taxon>
        <taxon>Rhodobacterales</taxon>
        <taxon>Roseobacteraceae</taxon>
    </lineage>
</organism>
<sequence>MSIRDTERMAPKSPLLEDEKVLQSFSADRVAYIRSSTWLAAGAMAFGMIALWAMGNPHIWTGAVGGLAAIGVRTAYLMSEELAARWDLTNKRVLGAGTKSIRLQEIKELNKMGSVVQIVTHSGDKHLIKFQADPAATIAAIQSAKSGGQQ</sequence>
<proteinExistence type="predicted"/>
<keyword evidence="1" id="KW-1133">Transmembrane helix</keyword>
<dbReference type="STRING" id="1280847.SAMN04488036_105152"/>
<dbReference type="EMBL" id="FOSZ01000005">
    <property type="protein sequence ID" value="SFL11870.1"/>
    <property type="molecule type" value="Genomic_DNA"/>
</dbReference>